<reference evidence="1 2" key="1">
    <citation type="submission" date="2020-08" db="EMBL/GenBank/DDBJ databases">
        <title>Genomic Encyclopedia of Type Strains, Phase IV (KMG-IV): sequencing the most valuable type-strain genomes for metagenomic binning, comparative biology and taxonomic classification.</title>
        <authorList>
            <person name="Goeker M."/>
        </authorList>
    </citation>
    <scope>NUCLEOTIDE SEQUENCE [LARGE SCALE GENOMIC DNA]</scope>
    <source>
        <strain evidence="1 2">DSM 22368</strain>
    </source>
</reference>
<sequence length="110" mass="12208">MIISELNVSDGQITEFTVQSDVAKVVLKDWQEATHILVFKGVVGVEAYSPERVDLCHIKVSTESEKVRKVCSIVEADENEITEYSFISAWSDLPALSIFGESVEIKTLST</sequence>
<proteinExistence type="predicted"/>
<dbReference type="AlphaFoldDB" id="A0A7X0MYB9"/>
<evidence type="ECO:0000313" key="1">
    <source>
        <dbReference type="EMBL" id="MBB6521852.1"/>
    </source>
</evidence>
<dbReference type="EMBL" id="JACHHT010000002">
    <property type="protein sequence ID" value="MBB6521852.1"/>
    <property type="molecule type" value="Genomic_DNA"/>
</dbReference>
<gene>
    <name evidence="1" type="ORF">HNR48_002137</name>
</gene>
<dbReference type="InParanoid" id="A0A7X0MYB9"/>
<comment type="caution">
    <text evidence="1">The sequence shown here is derived from an EMBL/GenBank/DDBJ whole genome shotgun (WGS) entry which is preliminary data.</text>
</comment>
<dbReference type="Proteomes" id="UP000528457">
    <property type="component" value="Unassembled WGS sequence"/>
</dbReference>
<accession>A0A7X0MYB9</accession>
<evidence type="ECO:0000313" key="2">
    <source>
        <dbReference type="Proteomes" id="UP000528457"/>
    </source>
</evidence>
<dbReference type="RefSeq" id="WP_166843622.1">
    <property type="nucleotide sequence ID" value="NZ_JAAONY010000002.1"/>
</dbReference>
<protein>
    <submittedName>
        <fullName evidence="1">UDP-N-acetyl-D-mannosaminuronate dehydrogenase</fullName>
    </submittedName>
</protein>
<organism evidence="1 2">
    <name type="scientific">Pseudoteredinibacter isoporae</name>
    <dbReference type="NCBI Taxonomy" id="570281"/>
    <lineage>
        <taxon>Bacteria</taxon>
        <taxon>Pseudomonadati</taxon>
        <taxon>Pseudomonadota</taxon>
        <taxon>Gammaproteobacteria</taxon>
        <taxon>Cellvibrionales</taxon>
        <taxon>Cellvibrionaceae</taxon>
        <taxon>Pseudoteredinibacter</taxon>
    </lineage>
</organism>
<keyword evidence="2" id="KW-1185">Reference proteome</keyword>
<name>A0A7X0MYB9_9GAMM</name>